<reference evidence="2 3" key="1">
    <citation type="journal article" date="2012" name="J. Bacteriol.">
        <title>Genome Sequence of n-Alkane-Degrading Hydrocarboniphaga effusa Strain AP103T (ATCC BAA-332T).</title>
        <authorList>
            <person name="Chang H.K."/>
            <person name="Zylstra G.J."/>
            <person name="Chae J.C."/>
        </authorList>
    </citation>
    <scope>NUCLEOTIDE SEQUENCE [LARGE SCALE GENOMIC DNA]</scope>
    <source>
        <strain evidence="2 3">AP103</strain>
    </source>
</reference>
<dbReference type="EMBL" id="AKGD01000001">
    <property type="protein sequence ID" value="EIT70177.1"/>
    <property type="molecule type" value="Genomic_DNA"/>
</dbReference>
<evidence type="ECO:0000313" key="2">
    <source>
        <dbReference type="EMBL" id="EIT70177.1"/>
    </source>
</evidence>
<name>I7ZEQ9_9GAMM</name>
<keyword evidence="3" id="KW-1185">Reference proteome</keyword>
<dbReference type="EMBL" id="AKGD01000001">
    <property type="protein sequence ID" value="EIT69990.1"/>
    <property type="molecule type" value="Genomic_DNA"/>
</dbReference>
<dbReference type="AlphaFoldDB" id="I7ZEQ9"/>
<accession>I7ZEQ9</accession>
<sequence length="66" mass="7095">MLSPKTPQADLEAARQRFADALEAAEVQPEYRLGITAAAEALAKAKANSVLATFIGNRDAQNEDQH</sequence>
<organism evidence="2 3">
    <name type="scientific">Hydrocarboniphaga effusa AP103</name>
    <dbReference type="NCBI Taxonomy" id="1172194"/>
    <lineage>
        <taxon>Bacteria</taxon>
        <taxon>Pseudomonadati</taxon>
        <taxon>Pseudomonadota</taxon>
        <taxon>Gammaproteobacteria</taxon>
        <taxon>Nevskiales</taxon>
        <taxon>Nevskiaceae</taxon>
        <taxon>Hydrocarboniphaga</taxon>
    </lineage>
</organism>
<dbReference type="STRING" id="1172194.WQQ_01270"/>
<proteinExistence type="predicted"/>
<reference evidence="2" key="2">
    <citation type="submission" date="2012-05" db="EMBL/GenBank/DDBJ databases">
        <authorList>
            <person name="Park J.-H."/>
            <person name="Zylstra G.J."/>
            <person name="Chae J.-C."/>
        </authorList>
    </citation>
    <scope>NUCLEOTIDE SEQUENCE</scope>
    <source>
        <strain evidence="2">AP103</strain>
    </source>
</reference>
<protein>
    <submittedName>
        <fullName evidence="2">Uncharacterized protein</fullName>
    </submittedName>
</protein>
<comment type="caution">
    <text evidence="2">The sequence shown here is derived from an EMBL/GenBank/DDBJ whole genome shotgun (WGS) entry which is preliminary data.</text>
</comment>
<dbReference type="Proteomes" id="UP000003704">
    <property type="component" value="Unassembled WGS sequence"/>
</dbReference>
<gene>
    <name evidence="1" type="ORF">WQQ_01270</name>
    <name evidence="2" type="ORF">WQQ_03140</name>
</gene>
<evidence type="ECO:0000313" key="1">
    <source>
        <dbReference type="EMBL" id="EIT69990.1"/>
    </source>
</evidence>
<evidence type="ECO:0000313" key="3">
    <source>
        <dbReference type="Proteomes" id="UP000003704"/>
    </source>
</evidence>